<dbReference type="OrthoDB" id="6891161at2"/>
<sequence length="188" mass="20357">MKAGLLIAVLLMLGGCVTNQLHFASYTSDAELASIKNSAVQSDIVGVSGYERCGPCTERSKIVWHAANHEIVSLYEGMANVPVDDWVGFTKRAIGSDSTSSIKTRVEIDRVFVKTWSDPEYYATDVELSVYIGGVKYAGHSRIKIKGAGQTLIQRDKVAFNSATLDAVSVGLKAAYLDAFAKFKTSTH</sequence>
<evidence type="ECO:0000313" key="2">
    <source>
        <dbReference type="EMBL" id="NWD43399.1"/>
    </source>
</evidence>
<dbReference type="GeneID" id="93516371"/>
<dbReference type="PROSITE" id="PS51257">
    <property type="entry name" value="PROKAR_LIPOPROTEIN"/>
    <property type="match status" value="1"/>
</dbReference>
<name>A0A1H2IRR8_9PSED</name>
<evidence type="ECO:0000256" key="1">
    <source>
        <dbReference type="SAM" id="SignalP"/>
    </source>
</evidence>
<comment type="caution">
    <text evidence="2">The sequence shown here is derived from an EMBL/GenBank/DDBJ whole genome shotgun (WGS) entry which is preliminary data.</text>
</comment>
<dbReference type="AlphaFoldDB" id="A0A1H2IRR8"/>
<feature type="chain" id="PRO_5043145266" description="Lipoprotein" evidence="1">
    <location>
        <begin position="24"/>
        <end position="188"/>
    </location>
</feature>
<feature type="signal peptide" evidence="1">
    <location>
        <begin position="1"/>
        <end position="23"/>
    </location>
</feature>
<proteinExistence type="predicted"/>
<dbReference type="EMBL" id="JACAQR010000021">
    <property type="protein sequence ID" value="NWD43399.1"/>
    <property type="molecule type" value="Genomic_DNA"/>
</dbReference>
<reference evidence="2 3" key="1">
    <citation type="submission" date="2020-04" db="EMBL/GenBank/DDBJ databases">
        <title>Molecular characterization of pseudomonads from Agaricus bisporus reveal novel blotch 2 pathogens in Western Europe.</title>
        <authorList>
            <person name="Taparia T."/>
            <person name="Krijger M."/>
            <person name="Haynes E."/>
            <person name="Elpinstone J.G."/>
            <person name="Noble R."/>
            <person name="Van Der Wolf J."/>
        </authorList>
    </citation>
    <scope>NUCLEOTIDE SEQUENCE [LARGE SCALE GENOMIC DNA]</scope>
    <source>
        <strain evidence="2 3">IPO3753</strain>
    </source>
</reference>
<accession>A0A1H2IRR8</accession>
<evidence type="ECO:0000313" key="3">
    <source>
        <dbReference type="Proteomes" id="UP000546584"/>
    </source>
</evidence>
<organism evidence="2 3">
    <name type="scientific">Pseudomonas yamanorum</name>
    <dbReference type="NCBI Taxonomy" id="515393"/>
    <lineage>
        <taxon>Bacteria</taxon>
        <taxon>Pseudomonadati</taxon>
        <taxon>Pseudomonadota</taxon>
        <taxon>Gammaproteobacteria</taxon>
        <taxon>Pseudomonadales</taxon>
        <taxon>Pseudomonadaceae</taxon>
        <taxon>Pseudomonas</taxon>
    </lineage>
</organism>
<evidence type="ECO:0008006" key="4">
    <source>
        <dbReference type="Google" id="ProtNLM"/>
    </source>
</evidence>
<dbReference type="Proteomes" id="UP000546584">
    <property type="component" value="Unassembled WGS sequence"/>
</dbReference>
<gene>
    <name evidence="2" type="ORF">HX826_16120</name>
</gene>
<protein>
    <recommendedName>
        <fullName evidence="4">Lipoprotein</fullName>
    </recommendedName>
</protein>
<keyword evidence="1" id="KW-0732">Signal</keyword>
<dbReference type="RefSeq" id="WP_063029201.1">
    <property type="nucleotide sequence ID" value="NZ_CP012400.2"/>
</dbReference>